<accession>A0A9W9SIH2</accession>
<name>A0A9W9SIH2_9EURO</name>
<gene>
    <name evidence="2" type="ORF">N7509_011901</name>
</gene>
<dbReference type="EMBL" id="JAPZBU010000011">
    <property type="protein sequence ID" value="KAJ5378782.1"/>
    <property type="molecule type" value="Genomic_DNA"/>
</dbReference>
<dbReference type="Proteomes" id="UP001147747">
    <property type="component" value="Unassembled WGS sequence"/>
</dbReference>
<evidence type="ECO:0000313" key="2">
    <source>
        <dbReference type="EMBL" id="KAJ5378782.1"/>
    </source>
</evidence>
<dbReference type="RefSeq" id="XP_056482568.1">
    <property type="nucleotide sequence ID" value="XM_056636538.1"/>
</dbReference>
<keyword evidence="3" id="KW-1185">Reference proteome</keyword>
<sequence>MNSLRAVFAGAEAVTLISTWAFGRRHQQAQNVIDAAKECGVRRICYTSFVGADDPAPVDEMPFLPRDHKQTEALIHASGLEYNIQRDYLYVDNIPNFFAPSWKFCDNRWISNSGGVPGAYVAREVMLSGL</sequence>
<proteinExistence type="predicted"/>
<dbReference type="InterPro" id="IPR036291">
    <property type="entry name" value="NAD(P)-bd_dom_sf"/>
</dbReference>
<organism evidence="2 3">
    <name type="scientific">Penicillium cosmopolitanum</name>
    <dbReference type="NCBI Taxonomy" id="1131564"/>
    <lineage>
        <taxon>Eukaryota</taxon>
        <taxon>Fungi</taxon>
        <taxon>Dikarya</taxon>
        <taxon>Ascomycota</taxon>
        <taxon>Pezizomycotina</taxon>
        <taxon>Eurotiomycetes</taxon>
        <taxon>Eurotiomycetidae</taxon>
        <taxon>Eurotiales</taxon>
        <taxon>Aspergillaceae</taxon>
        <taxon>Penicillium</taxon>
    </lineage>
</organism>
<dbReference type="GeneID" id="81375518"/>
<reference evidence="2" key="1">
    <citation type="submission" date="2022-12" db="EMBL/GenBank/DDBJ databases">
        <authorList>
            <person name="Petersen C."/>
        </authorList>
    </citation>
    <scope>NUCLEOTIDE SEQUENCE</scope>
    <source>
        <strain evidence="2">IBT 29677</strain>
    </source>
</reference>
<dbReference type="OrthoDB" id="419598at2759"/>
<reference evidence="2" key="2">
    <citation type="journal article" date="2023" name="IMA Fungus">
        <title>Comparative genomic study of the Penicillium genus elucidates a diverse pangenome and 15 lateral gene transfer events.</title>
        <authorList>
            <person name="Petersen C."/>
            <person name="Sorensen T."/>
            <person name="Nielsen M.R."/>
            <person name="Sondergaard T.E."/>
            <person name="Sorensen J.L."/>
            <person name="Fitzpatrick D.A."/>
            <person name="Frisvad J.C."/>
            <person name="Nielsen K.L."/>
        </authorList>
    </citation>
    <scope>NUCLEOTIDE SEQUENCE</scope>
    <source>
        <strain evidence="2">IBT 29677</strain>
    </source>
</reference>
<dbReference type="SUPFAM" id="SSF51735">
    <property type="entry name" value="NAD(P)-binding Rossmann-fold domains"/>
    <property type="match status" value="1"/>
</dbReference>
<feature type="domain" description="NAD(P)-binding" evidence="1">
    <location>
        <begin position="3"/>
        <end position="85"/>
    </location>
</feature>
<comment type="caution">
    <text evidence="2">The sequence shown here is derived from an EMBL/GenBank/DDBJ whole genome shotgun (WGS) entry which is preliminary data.</text>
</comment>
<dbReference type="AlphaFoldDB" id="A0A9W9SIH2"/>
<dbReference type="PANTHER" id="PTHR43162">
    <property type="match status" value="1"/>
</dbReference>
<dbReference type="InterPro" id="IPR016040">
    <property type="entry name" value="NAD(P)-bd_dom"/>
</dbReference>
<evidence type="ECO:0000259" key="1">
    <source>
        <dbReference type="Pfam" id="PF13460"/>
    </source>
</evidence>
<dbReference type="Gene3D" id="3.40.50.720">
    <property type="entry name" value="NAD(P)-binding Rossmann-like Domain"/>
    <property type="match status" value="1"/>
</dbReference>
<dbReference type="PANTHER" id="PTHR43162:SF1">
    <property type="entry name" value="PRESTALK A DIFFERENTIATION PROTEIN A"/>
    <property type="match status" value="1"/>
</dbReference>
<dbReference type="Pfam" id="PF13460">
    <property type="entry name" value="NAD_binding_10"/>
    <property type="match status" value="1"/>
</dbReference>
<protein>
    <recommendedName>
        <fullName evidence="1">NAD(P)-binding domain-containing protein</fullName>
    </recommendedName>
</protein>
<evidence type="ECO:0000313" key="3">
    <source>
        <dbReference type="Proteomes" id="UP001147747"/>
    </source>
</evidence>
<dbReference type="InterPro" id="IPR051604">
    <property type="entry name" value="Ergot_Alk_Oxidoreductase"/>
</dbReference>